<evidence type="ECO:0000256" key="19">
    <source>
        <dbReference type="PIRNR" id="PIRNR001257"/>
    </source>
</evidence>
<dbReference type="CDD" id="cd11546">
    <property type="entry name" value="NTP-PPase_His4"/>
    <property type="match status" value="1"/>
</dbReference>
<dbReference type="Pfam" id="PF01503">
    <property type="entry name" value="PRA-PH"/>
    <property type="match status" value="1"/>
</dbReference>
<dbReference type="Gene3D" id="1.20.5.1300">
    <property type="match status" value="1"/>
</dbReference>
<evidence type="ECO:0000256" key="1">
    <source>
        <dbReference type="ARBA" id="ARBA00000024"/>
    </source>
</evidence>
<dbReference type="InterPro" id="IPR012131">
    <property type="entry name" value="Hstdl_DH"/>
</dbReference>
<keyword evidence="8 19" id="KW-0028">Amino-acid biosynthesis</keyword>
<dbReference type="PIRSF" id="PIRSF001257">
    <property type="entry name" value="His_trifunctional"/>
    <property type="match status" value="1"/>
</dbReference>
<dbReference type="NCBIfam" id="TIGR00069">
    <property type="entry name" value="hisD"/>
    <property type="match status" value="1"/>
</dbReference>
<comment type="catalytic activity">
    <reaction evidence="1 19">
        <text>1-(5-phospho-beta-D-ribosyl)-5'-AMP + H2O = 1-(5-phospho-beta-D-ribosyl)-5-[(5-phospho-beta-D-ribosylamino)methylideneamino]imidazole-4-carboxamide</text>
        <dbReference type="Rhea" id="RHEA:20049"/>
        <dbReference type="ChEBI" id="CHEBI:15377"/>
        <dbReference type="ChEBI" id="CHEBI:58435"/>
        <dbReference type="ChEBI" id="CHEBI:59457"/>
        <dbReference type="EC" id="3.5.4.19"/>
    </reaction>
</comment>
<dbReference type="GO" id="GO:0051287">
    <property type="term" value="F:NAD binding"/>
    <property type="evidence" value="ECO:0007669"/>
    <property type="project" value="UniProtKB-UniRule"/>
</dbReference>
<dbReference type="GO" id="GO:0005524">
    <property type="term" value="F:ATP binding"/>
    <property type="evidence" value="ECO:0007669"/>
    <property type="project" value="UniProtKB-UniRule"/>
</dbReference>
<keyword evidence="12" id="KW-0862">Zinc</keyword>
<keyword evidence="9" id="KW-0479">Metal-binding</keyword>
<dbReference type="Gene3D" id="3.10.20.810">
    <property type="entry name" value="Phosphoribosyl-AMP cyclohydrolase"/>
    <property type="match status" value="1"/>
</dbReference>
<comment type="caution">
    <text evidence="22">The sequence shown here is derived from an EMBL/GenBank/DDBJ whole genome shotgun (WGS) entry which is preliminary data.</text>
</comment>
<evidence type="ECO:0000313" key="23">
    <source>
        <dbReference type="Proteomes" id="UP000053958"/>
    </source>
</evidence>
<dbReference type="EC" id="1.1.1.23" evidence="19"/>
<dbReference type="AlphaFoldDB" id="A0A0F4Z157"/>
<dbReference type="Gene3D" id="3.40.50.1980">
    <property type="entry name" value="Nitrogenase molybdenum iron protein domain"/>
    <property type="match status" value="2"/>
</dbReference>
<keyword evidence="15 19" id="KW-0520">NAD</keyword>
<evidence type="ECO:0000256" key="9">
    <source>
        <dbReference type="ARBA" id="ARBA00022723"/>
    </source>
</evidence>
<dbReference type="RefSeq" id="XP_013330841.1">
    <property type="nucleotide sequence ID" value="XM_013475387.1"/>
</dbReference>
<dbReference type="GO" id="GO:0005829">
    <property type="term" value="C:cytosol"/>
    <property type="evidence" value="ECO:0007669"/>
    <property type="project" value="TreeGrafter"/>
</dbReference>
<feature type="domain" description="Phosphoribosyl-AMP cyclohydrolase" evidence="21">
    <location>
        <begin position="222"/>
        <end position="293"/>
    </location>
</feature>
<evidence type="ECO:0000256" key="7">
    <source>
        <dbReference type="ARBA" id="ARBA00008260"/>
    </source>
</evidence>
<dbReference type="PANTHER" id="PTHR21256:SF2">
    <property type="entry name" value="HISTIDINE BIOSYNTHESIS TRIFUNCTIONAL PROTEIN"/>
    <property type="match status" value="1"/>
</dbReference>
<evidence type="ECO:0000256" key="16">
    <source>
        <dbReference type="ARBA" id="ARBA00023102"/>
    </source>
</evidence>
<dbReference type="Pfam" id="PF00815">
    <property type="entry name" value="Histidinol_dh"/>
    <property type="match status" value="1"/>
</dbReference>
<evidence type="ECO:0000256" key="3">
    <source>
        <dbReference type="ARBA" id="ARBA00001947"/>
    </source>
</evidence>
<dbReference type="PROSITE" id="PS00611">
    <property type="entry name" value="HISOL_DEHYDROGENASE"/>
    <property type="match status" value="1"/>
</dbReference>
<keyword evidence="13 19" id="KW-0067">ATP-binding</keyword>
<evidence type="ECO:0000256" key="14">
    <source>
        <dbReference type="ARBA" id="ARBA00023002"/>
    </source>
</evidence>
<dbReference type="InterPro" id="IPR016298">
    <property type="entry name" value="Histidine_synth_trifunct"/>
</dbReference>
<dbReference type="SUPFAM" id="SSF141734">
    <property type="entry name" value="HisI-like"/>
    <property type="match status" value="1"/>
</dbReference>
<dbReference type="Proteomes" id="UP000053958">
    <property type="component" value="Unassembled WGS sequence"/>
</dbReference>
<organism evidence="22 23">
    <name type="scientific">Rasamsonia emersonii (strain ATCC 16479 / CBS 393.64 / IMI 116815)</name>
    <dbReference type="NCBI Taxonomy" id="1408163"/>
    <lineage>
        <taxon>Eukaryota</taxon>
        <taxon>Fungi</taxon>
        <taxon>Dikarya</taxon>
        <taxon>Ascomycota</taxon>
        <taxon>Pezizomycotina</taxon>
        <taxon>Eurotiomycetes</taxon>
        <taxon>Eurotiomycetidae</taxon>
        <taxon>Eurotiales</taxon>
        <taxon>Trichocomaceae</taxon>
        <taxon>Rasamsonia</taxon>
    </lineage>
</organism>
<dbReference type="InterPro" id="IPR008179">
    <property type="entry name" value="HisE"/>
</dbReference>
<proteinExistence type="inferred from homology"/>
<dbReference type="NCBIfam" id="TIGR03188">
    <property type="entry name" value="histidine_hisI"/>
    <property type="match status" value="1"/>
</dbReference>
<dbReference type="SUPFAM" id="SSF101386">
    <property type="entry name" value="all-alpha NTP pyrophosphatases"/>
    <property type="match status" value="1"/>
</dbReference>
<dbReference type="EC" id="3.6.1.31" evidence="19"/>
<accession>A0A0F4Z157</accession>
<dbReference type="HAMAP" id="MF_01024">
    <property type="entry name" value="HisD"/>
    <property type="match status" value="1"/>
</dbReference>
<feature type="compositionally biased region" description="Basic and acidic residues" evidence="20">
    <location>
        <begin position="412"/>
        <end position="431"/>
    </location>
</feature>
<dbReference type="UniPathway" id="UPA00031">
    <property type="reaction ID" value="UER00007"/>
</dbReference>
<keyword evidence="10 19" id="KW-0547">Nucleotide-binding</keyword>
<dbReference type="OrthoDB" id="1703565at2759"/>
<dbReference type="FunFam" id="3.40.50.1980:FF:000001">
    <property type="entry name" value="Histidinol dehydrogenase"/>
    <property type="match status" value="1"/>
</dbReference>
<evidence type="ECO:0000259" key="21">
    <source>
        <dbReference type="Pfam" id="PF01502"/>
    </source>
</evidence>
<dbReference type="InterPro" id="IPR038019">
    <property type="entry name" value="PRib_AMP_CycHydrolase_sf"/>
</dbReference>
<dbReference type="GO" id="GO:0046872">
    <property type="term" value="F:metal ion binding"/>
    <property type="evidence" value="ECO:0007669"/>
    <property type="project" value="UniProtKB-KW"/>
</dbReference>
<evidence type="ECO:0000256" key="11">
    <source>
        <dbReference type="ARBA" id="ARBA00022801"/>
    </source>
</evidence>
<dbReference type="SUPFAM" id="SSF53720">
    <property type="entry name" value="ALDH-like"/>
    <property type="match status" value="1"/>
</dbReference>
<dbReference type="FunFam" id="1.10.287.1080:FF:000002">
    <property type="entry name" value="Histidine biosynthesis bifunctional protein HisIE"/>
    <property type="match status" value="1"/>
</dbReference>
<comment type="pathway">
    <text evidence="5">Amino-acid biosynthesis; L-histidine biosynthesis; L-histidine from 5-phospho-alpha-D-ribose 1-diphosphate: step 3/9.</text>
</comment>
<dbReference type="STRING" id="1408163.A0A0F4Z157"/>
<evidence type="ECO:0000256" key="6">
    <source>
        <dbReference type="ARBA" id="ARBA00005204"/>
    </source>
</evidence>
<dbReference type="EMBL" id="LASV01000072">
    <property type="protein sequence ID" value="KKA24229.1"/>
    <property type="molecule type" value="Genomic_DNA"/>
</dbReference>
<comment type="pathway">
    <text evidence="6">Amino-acid biosynthesis; L-histidine biosynthesis; L-histidine from 5-phospho-alpha-D-ribose 1-diphosphate: step 2/9.</text>
</comment>
<reference evidence="22 23" key="1">
    <citation type="submission" date="2015-04" db="EMBL/GenBank/DDBJ databases">
        <authorList>
            <person name="Heijne W.H."/>
            <person name="Fedorova N.D."/>
            <person name="Nierman W.C."/>
            <person name="Vollebregt A.W."/>
            <person name="Zhao Z."/>
            <person name="Wu L."/>
            <person name="Kumar M."/>
            <person name="Stam H."/>
            <person name="van den Berg M.A."/>
            <person name="Pel H.J."/>
        </authorList>
    </citation>
    <scope>NUCLEOTIDE SEQUENCE [LARGE SCALE GENOMIC DNA]</scope>
    <source>
        <strain evidence="22 23">CBS 393.64</strain>
    </source>
</reference>
<evidence type="ECO:0000256" key="5">
    <source>
        <dbReference type="ARBA" id="ARBA00005169"/>
    </source>
</evidence>
<dbReference type="CDD" id="cd06572">
    <property type="entry name" value="Histidinol_dh"/>
    <property type="match status" value="1"/>
</dbReference>
<dbReference type="GO" id="GO:0004399">
    <property type="term" value="F:histidinol dehydrogenase activity"/>
    <property type="evidence" value="ECO:0007669"/>
    <property type="project" value="UniProtKB-UniRule"/>
</dbReference>
<dbReference type="FunFam" id="3.10.20.810:FF:000002">
    <property type="entry name" value="Histidine biosynthesis trifunctional protein"/>
    <property type="match status" value="1"/>
</dbReference>
<comment type="similarity">
    <text evidence="7 19">In the C-terminal section; belongs to the histidinol dehydrogenase family.</text>
</comment>
<evidence type="ECO:0000256" key="18">
    <source>
        <dbReference type="ARBA" id="ARBA00049489"/>
    </source>
</evidence>
<dbReference type="GO" id="GO:0000105">
    <property type="term" value="P:L-histidine biosynthetic process"/>
    <property type="evidence" value="ECO:0007669"/>
    <property type="project" value="UniProtKB-UniRule"/>
</dbReference>
<comment type="catalytic activity">
    <reaction evidence="2 19">
        <text>1-(5-phospho-beta-D-ribosyl)-ATP + H2O = 1-(5-phospho-beta-D-ribosyl)-5'-AMP + diphosphate + H(+)</text>
        <dbReference type="Rhea" id="RHEA:22828"/>
        <dbReference type="ChEBI" id="CHEBI:15377"/>
        <dbReference type="ChEBI" id="CHEBI:15378"/>
        <dbReference type="ChEBI" id="CHEBI:33019"/>
        <dbReference type="ChEBI" id="CHEBI:59457"/>
        <dbReference type="ChEBI" id="CHEBI:73183"/>
        <dbReference type="EC" id="3.6.1.31"/>
    </reaction>
</comment>
<dbReference type="InterPro" id="IPR016161">
    <property type="entry name" value="Ald_DH/histidinol_DH"/>
</dbReference>
<dbReference type="FunFam" id="1.20.5.1300:FF:000002">
    <property type="entry name" value="Histidinol dehydrogenase, chloroplastic"/>
    <property type="match status" value="1"/>
</dbReference>
<feature type="region of interest" description="Disordered" evidence="20">
    <location>
        <begin position="394"/>
        <end position="431"/>
    </location>
</feature>
<dbReference type="FunFam" id="3.40.50.1980:FF:000050">
    <property type="entry name" value="Histidine biosynthesis trifunctional protein"/>
    <property type="match status" value="1"/>
</dbReference>
<comment type="pathway">
    <text evidence="4">Amino-acid biosynthesis; L-histidine biosynthesis; L-histidine from 5-phospho-alpha-D-ribose 1-diphosphate: step 9/9.</text>
</comment>
<evidence type="ECO:0000256" key="15">
    <source>
        <dbReference type="ARBA" id="ARBA00023027"/>
    </source>
</evidence>
<dbReference type="GO" id="GO:0004636">
    <property type="term" value="F:phosphoribosyl-ATP diphosphatase activity"/>
    <property type="evidence" value="ECO:0007669"/>
    <property type="project" value="UniProtKB-UniRule"/>
</dbReference>
<dbReference type="InterPro" id="IPR001692">
    <property type="entry name" value="Histidinol_DH_CS"/>
</dbReference>
<dbReference type="Pfam" id="PF01502">
    <property type="entry name" value="PRA-CH"/>
    <property type="match status" value="1"/>
</dbReference>
<protein>
    <recommendedName>
        <fullName evidence="19">Histidine biosynthesis trifunctional protein</fullName>
    </recommendedName>
    <domain>
        <recommendedName>
            <fullName evidence="19">Phosphoribosyl-AMP cyclohydrolase</fullName>
            <ecNumber evidence="19">3.5.4.19</ecNumber>
        </recommendedName>
    </domain>
    <domain>
        <recommendedName>
            <fullName evidence="19">Phosphoribosyl-ATP pyrophosphohydrolase</fullName>
            <ecNumber evidence="19">3.6.1.31</ecNumber>
        </recommendedName>
    </domain>
    <domain>
        <recommendedName>
            <fullName evidence="19">Histidinol dehydrogenase</fullName>
            <shortName evidence="19">HDH</shortName>
            <ecNumber evidence="19">1.1.1.23</ecNumber>
        </recommendedName>
    </domain>
</protein>
<keyword evidence="23" id="KW-1185">Reference proteome</keyword>
<evidence type="ECO:0000256" key="2">
    <source>
        <dbReference type="ARBA" id="ARBA00001460"/>
    </source>
</evidence>
<dbReference type="PANTHER" id="PTHR21256">
    <property type="entry name" value="HISTIDINOL DEHYDROGENASE HDH"/>
    <property type="match status" value="1"/>
</dbReference>
<gene>
    <name evidence="22" type="ORF">T310_1768</name>
</gene>
<comment type="catalytic activity">
    <reaction evidence="18 19">
        <text>L-histidinol + 2 NAD(+) + H2O = L-histidine + 2 NADH + 3 H(+)</text>
        <dbReference type="Rhea" id="RHEA:20641"/>
        <dbReference type="ChEBI" id="CHEBI:15377"/>
        <dbReference type="ChEBI" id="CHEBI:15378"/>
        <dbReference type="ChEBI" id="CHEBI:57540"/>
        <dbReference type="ChEBI" id="CHEBI:57595"/>
        <dbReference type="ChEBI" id="CHEBI:57699"/>
        <dbReference type="ChEBI" id="CHEBI:57945"/>
        <dbReference type="EC" id="1.1.1.23"/>
    </reaction>
</comment>
<evidence type="ECO:0000256" key="20">
    <source>
        <dbReference type="SAM" id="MobiDB-lite"/>
    </source>
</evidence>
<dbReference type="PRINTS" id="PR00083">
    <property type="entry name" value="HOLDHDRGNASE"/>
</dbReference>
<dbReference type="InterPro" id="IPR021130">
    <property type="entry name" value="PRib-ATP_PPHydrolase-like"/>
</dbReference>
<name>A0A0F4Z157_RASE3</name>
<sequence length="870" mass="93019">MASPILISIDPSSPTSAGLTLKQISYFGRTLIKVSSLSQASQFIRQNFPLLDVYVDVTDIASAGDVVDILNAGAAKAFLSLEQLTTLSREQDVPSSRLVVYVSDKDVDGLQSWISESGERKDIGICTSAANPKDLAEKLGIDPEAQGVYKSYVGGSVTEPAVKESVAQGVISIVPADSLTLEREPGNKISAAKILAARAVADQNTGLYATSVTDERGICLGLVWSSDESIAEALRTGTGVYQSRKRGLWYKGQSSGDVQELVRVGLDCDADCLVFVVKQKGRGFCHLGTATCFGAYSGLSRLQKTLQARKESAPAGSYTARLFNEPKLVEAKIMEEAEELCQASSKEDIASEAADLLYFALTRCVAAGVSLEDIERNLDLKNLKVKRRKGDAKGPWAEKVGLTTQKPSECTPPKKEEPAPKAPAQDKNDRIQMRRIVTASTPESVVKEALQRPSQKSNEAIVDLVRPIIKDVRENGDEAVLKYTHKFEKATSLKSPVIHAPFPESLMQLPPETIKAIDVSFENIKRFHSAQKDEKPLQVETMPGVVCSRFARPIERVGLYIPGGTAVLPSTALMLGVPAMVAGCKKIVFASPPRADGSISPEIVYVARKVGAESIVLAGGAQAIAAMAYGTQSISKVDKILGPGNQFVTAAKMMVSNDTSAGVSIDMPAGPSEVLVVADKYANPAFVASDLLSQAEHGVDSQVILIAVDLDEKQLSAIEDELHAQANALPRVDIVRGSIAHSVTFVVKDINEAMALSNEYAPEHLILQVQDAESVIPLVQNAGSVFIGQWTPESVGDYSAGVNHSLPTYGYAKQYSGVNLGSFVKHITSSNLTAEGLRNVSGAVMQLAEVEGLDAHKRAVSIRVDAMNKA</sequence>
<dbReference type="InterPro" id="IPR002496">
    <property type="entry name" value="PRib_AMP_CycHydrolase_dom"/>
</dbReference>
<dbReference type="EC" id="3.5.4.19" evidence="19"/>
<keyword evidence="16 19" id="KW-0368">Histidine biosynthesis</keyword>
<comment type="cofactor">
    <cofactor evidence="3">
        <name>Zn(2+)</name>
        <dbReference type="ChEBI" id="CHEBI:29105"/>
    </cofactor>
</comment>
<evidence type="ECO:0000256" key="8">
    <source>
        <dbReference type="ARBA" id="ARBA00022605"/>
    </source>
</evidence>
<evidence type="ECO:0000256" key="12">
    <source>
        <dbReference type="ARBA" id="ARBA00022833"/>
    </source>
</evidence>
<keyword evidence="14 19" id="KW-0560">Oxidoreductase</keyword>
<evidence type="ECO:0000256" key="17">
    <source>
        <dbReference type="ARBA" id="ARBA00023268"/>
    </source>
</evidence>
<dbReference type="Gene3D" id="1.10.287.1080">
    <property type="entry name" value="MazG-like"/>
    <property type="match status" value="1"/>
</dbReference>
<dbReference type="GeneID" id="25314119"/>
<evidence type="ECO:0000256" key="4">
    <source>
        <dbReference type="ARBA" id="ARBA00004940"/>
    </source>
</evidence>
<keyword evidence="17" id="KW-0511">Multifunctional enzyme</keyword>
<evidence type="ECO:0000256" key="10">
    <source>
        <dbReference type="ARBA" id="ARBA00022741"/>
    </source>
</evidence>
<evidence type="ECO:0000256" key="13">
    <source>
        <dbReference type="ARBA" id="ARBA00022840"/>
    </source>
</evidence>
<dbReference type="GO" id="GO:0004635">
    <property type="term" value="F:phosphoribosyl-AMP cyclohydrolase activity"/>
    <property type="evidence" value="ECO:0007669"/>
    <property type="project" value="UniProtKB-UniRule"/>
</dbReference>
<keyword evidence="11 19" id="KW-0378">Hydrolase</keyword>
<evidence type="ECO:0000313" key="22">
    <source>
        <dbReference type="EMBL" id="KKA24229.1"/>
    </source>
</evidence>